<dbReference type="Proteomes" id="UP000266005">
    <property type="component" value="Unassembled WGS sequence"/>
</dbReference>
<dbReference type="RefSeq" id="WP_119432141.1">
    <property type="nucleotide sequence ID" value="NZ_QWGE01000003.1"/>
</dbReference>
<evidence type="ECO:0000256" key="1">
    <source>
        <dbReference type="SAM" id="SignalP"/>
    </source>
</evidence>
<keyword evidence="3" id="KW-1185">Reference proteome</keyword>
<sequence>MKKLFRPYLSAFLLGSLLVSATACKDSDDPEPLDDEELITTMTVTLVPEGKGGTVIATFTDPDGDGGAAPTIETMALKPNTTYNATITIADDSPNGAGDITSEIRTEGNDHELFWVANPSNLLTAQKIDKDANNRPLGLAATVTTTNAGSGTLTITLKHQPGLKGATSDANKGETDIMAAFPVSIQE</sequence>
<reference evidence="3" key="1">
    <citation type="submission" date="2018-08" db="EMBL/GenBank/DDBJ databases">
        <title>Mucilaginibacter sp. MYSH2.</title>
        <authorList>
            <person name="Seo T."/>
        </authorList>
    </citation>
    <scope>NUCLEOTIDE SEQUENCE [LARGE SCALE GENOMIC DNA]</scope>
    <source>
        <strain evidence="3">KIRAN</strain>
    </source>
</reference>
<dbReference type="PROSITE" id="PS51257">
    <property type="entry name" value="PROKAR_LIPOPROTEIN"/>
    <property type="match status" value="1"/>
</dbReference>
<dbReference type="OrthoDB" id="713689at2"/>
<name>A0A399S418_9BACT</name>
<evidence type="ECO:0000313" key="2">
    <source>
        <dbReference type="EMBL" id="RIJ37484.1"/>
    </source>
</evidence>
<accession>A0A399S418</accession>
<feature type="chain" id="PRO_5017478406" description="Type 1 periplasmic binding fold superfamily protein" evidence="1">
    <location>
        <begin position="22"/>
        <end position="187"/>
    </location>
</feature>
<dbReference type="EMBL" id="QWGE01000003">
    <property type="protein sequence ID" value="RIJ37484.1"/>
    <property type="molecule type" value="Genomic_DNA"/>
</dbReference>
<feature type="signal peptide" evidence="1">
    <location>
        <begin position="1"/>
        <end position="21"/>
    </location>
</feature>
<organism evidence="2 3">
    <name type="scientific">Pontibacter oryzae</name>
    <dbReference type="NCBI Taxonomy" id="2304593"/>
    <lineage>
        <taxon>Bacteria</taxon>
        <taxon>Pseudomonadati</taxon>
        <taxon>Bacteroidota</taxon>
        <taxon>Cytophagia</taxon>
        <taxon>Cytophagales</taxon>
        <taxon>Hymenobacteraceae</taxon>
        <taxon>Pontibacter</taxon>
    </lineage>
</organism>
<dbReference type="AlphaFoldDB" id="A0A399S418"/>
<gene>
    <name evidence="2" type="ORF">D1627_10225</name>
</gene>
<keyword evidence="1" id="KW-0732">Signal</keyword>
<evidence type="ECO:0000313" key="3">
    <source>
        <dbReference type="Proteomes" id="UP000266005"/>
    </source>
</evidence>
<proteinExistence type="predicted"/>
<evidence type="ECO:0008006" key="4">
    <source>
        <dbReference type="Google" id="ProtNLM"/>
    </source>
</evidence>
<comment type="caution">
    <text evidence="2">The sequence shown here is derived from an EMBL/GenBank/DDBJ whole genome shotgun (WGS) entry which is preliminary data.</text>
</comment>
<protein>
    <recommendedName>
        <fullName evidence="4">Type 1 periplasmic binding fold superfamily protein</fullName>
    </recommendedName>
</protein>